<evidence type="ECO:0000313" key="1">
    <source>
        <dbReference type="EMBL" id="KZV58774.1"/>
    </source>
</evidence>
<keyword evidence="2" id="KW-1185">Reference proteome</keyword>
<organism evidence="1 2">
    <name type="scientific">Dorcoceras hygrometricum</name>
    <dbReference type="NCBI Taxonomy" id="472368"/>
    <lineage>
        <taxon>Eukaryota</taxon>
        <taxon>Viridiplantae</taxon>
        <taxon>Streptophyta</taxon>
        <taxon>Embryophyta</taxon>
        <taxon>Tracheophyta</taxon>
        <taxon>Spermatophyta</taxon>
        <taxon>Magnoliopsida</taxon>
        <taxon>eudicotyledons</taxon>
        <taxon>Gunneridae</taxon>
        <taxon>Pentapetalae</taxon>
        <taxon>asterids</taxon>
        <taxon>lamiids</taxon>
        <taxon>Lamiales</taxon>
        <taxon>Gesneriaceae</taxon>
        <taxon>Didymocarpoideae</taxon>
        <taxon>Trichosporeae</taxon>
        <taxon>Loxocarpinae</taxon>
        <taxon>Dorcoceras</taxon>
    </lineage>
</organism>
<dbReference type="Proteomes" id="UP000250235">
    <property type="component" value="Unassembled WGS sequence"/>
</dbReference>
<accession>A0A2Z7DL15</accession>
<proteinExistence type="predicted"/>
<reference evidence="1 2" key="1">
    <citation type="journal article" date="2015" name="Proc. Natl. Acad. Sci. U.S.A.">
        <title>The resurrection genome of Boea hygrometrica: A blueprint for survival of dehydration.</title>
        <authorList>
            <person name="Xiao L."/>
            <person name="Yang G."/>
            <person name="Zhang L."/>
            <person name="Yang X."/>
            <person name="Zhao S."/>
            <person name="Ji Z."/>
            <person name="Zhou Q."/>
            <person name="Hu M."/>
            <person name="Wang Y."/>
            <person name="Chen M."/>
            <person name="Xu Y."/>
            <person name="Jin H."/>
            <person name="Xiao X."/>
            <person name="Hu G."/>
            <person name="Bao F."/>
            <person name="Hu Y."/>
            <person name="Wan P."/>
            <person name="Li L."/>
            <person name="Deng X."/>
            <person name="Kuang T."/>
            <person name="Xiang C."/>
            <person name="Zhu J.K."/>
            <person name="Oliver M.J."/>
            <person name="He Y."/>
        </authorList>
    </citation>
    <scope>NUCLEOTIDE SEQUENCE [LARGE SCALE GENOMIC DNA]</scope>
    <source>
        <strain evidence="2">cv. XS01</strain>
    </source>
</reference>
<dbReference type="AlphaFoldDB" id="A0A2Z7DL15"/>
<protein>
    <submittedName>
        <fullName evidence="1">Beta-galactosidase-like</fullName>
    </submittedName>
</protein>
<gene>
    <name evidence="1" type="ORF">F511_13903</name>
</gene>
<sequence>MNAGSSSEMRQRDDVLCRKPDASSFRLRRTRVNASSFRGIQIYHGGRNLLALFLLRSYSDCTDFTVVIWVYGIPHSGLLDVTTWPRSLRGVKIRDCSINHRHEVIISAICHAIC</sequence>
<name>A0A2Z7DL15_9LAMI</name>
<dbReference type="EMBL" id="KQ986336">
    <property type="protein sequence ID" value="KZV58774.1"/>
    <property type="molecule type" value="Genomic_DNA"/>
</dbReference>
<evidence type="ECO:0000313" key="2">
    <source>
        <dbReference type="Proteomes" id="UP000250235"/>
    </source>
</evidence>